<feature type="compositionally biased region" description="Polar residues" evidence="2">
    <location>
        <begin position="98"/>
        <end position="108"/>
    </location>
</feature>
<evidence type="ECO:0000313" key="4">
    <source>
        <dbReference type="Proteomes" id="UP000438429"/>
    </source>
</evidence>
<reference evidence="3 4" key="1">
    <citation type="submission" date="2019-06" db="EMBL/GenBank/DDBJ databases">
        <title>Draft genomes of female and male turbot (Scophthalmus maximus).</title>
        <authorList>
            <person name="Xu H."/>
            <person name="Xu X.-W."/>
            <person name="Shao C."/>
            <person name="Chen S."/>
        </authorList>
    </citation>
    <scope>NUCLEOTIDE SEQUENCE [LARGE SCALE GENOMIC DNA]</scope>
    <source>
        <strain evidence="3">Ysfricsl-2016a</strain>
        <tissue evidence="3">Blood</tissue>
    </source>
</reference>
<proteinExistence type="predicted"/>
<feature type="region of interest" description="Disordered" evidence="2">
    <location>
        <begin position="88"/>
        <end position="108"/>
    </location>
</feature>
<dbReference type="EMBL" id="VEVO01000041">
    <property type="protein sequence ID" value="KAF0022222.1"/>
    <property type="molecule type" value="Genomic_DNA"/>
</dbReference>
<feature type="coiled-coil region" evidence="1">
    <location>
        <begin position="29"/>
        <end position="63"/>
    </location>
</feature>
<feature type="region of interest" description="Disordered" evidence="2">
    <location>
        <begin position="1"/>
        <end position="28"/>
    </location>
</feature>
<sequence>MVSTLDLNPSLFEEEPHVDPSSPVTECDSAECRDTMHNYERELVKVQAERDELLGQVKVLRKTLQKQLRSRTSTTVENQEDECVEEAGPSSAMAEQAGPSTFSPWSSGSGRGNLMRRITLPASMEEYLQTYRAHHEGLDPMTKMKENAVSKVSRVKTFLFYMGHNVSRLSDCLFKMARIRGWARSVVVGGMKVTTAKMYLQNA</sequence>
<evidence type="ECO:0000256" key="2">
    <source>
        <dbReference type="SAM" id="MobiDB-lite"/>
    </source>
</evidence>
<organism evidence="3 4">
    <name type="scientific">Scophthalmus maximus</name>
    <name type="common">Turbot</name>
    <name type="synonym">Psetta maxima</name>
    <dbReference type="NCBI Taxonomy" id="52904"/>
    <lineage>
        <taxon>Eukaryota</taxon>
        <taxon>Metazoa</taxon>
        <taxon>Chordata</taxon>
        <taxon>Craniata</taxon>
        <taxon>Vertebrata</taxon>
        <taxon>Euteleostomi</taxon>
        <taxon>Actinopterygii</taxon>
        <taxon>Neopterygii</taxon>
        <taxon>Teleostei</taxon>
        <taxon>Neoteleostei</taxon>
        <taxon>Acanthomorphata</taxon>
        <taxon>Carangaria</taxon>
        <taxon>Pleuronectiformes</taxon>
        <taxon>Pleuronectoidei</taxon>
        <taxon>Scophthalmidae</taxon>
        <taxon>Scophthalmus</taxon>
    </lineage>
</organism>
<protein>
    <submittedName>
        <fullName evidence="3">Uncharacterized protein</fullName>
    </submittedName>
</protein>
<accession>A0A6A4RT88</accession>
<gene>
    <name evidence="3" type="ORF">F2P81_025523</name>
</gene>
<evidence type="ECO:0000313" key="3">
    <source>
        <dbReference type="EMBL" id="KAF0022222.1"/>
    </source>
</evidence>
<evidence type="ECO:0000256" key="1">
    <source>
        <dbReference type="SAM" id="Coils"/>
    </source>
</evidence>
<keyword evidence="1" id="KW-0175">Coiled coil</keyword>
<dbReference type="AlphaFoldDB" id="A0A6A4RT88"/>
<dbReference type="Proteomes" id="UP000438429">
    <property type="component" value="Unassembled WGS sequence"/>
</dbReference>
<comment type="caution">
    <text evidence="3">The sequence shown here is derived from an EMBL/GenBank/DDBJ whole genome shotgun (WGS) entry which is preliminary data.</text>
</comment>
<name>A0A6A4RT88_SCOMX</name>